<keyword evidence="4" id="KW-1185">Reference proteome</keyword>
<dbReference type="AlphaFoldDB" id="A0A1G8DNP5"/>
<name>A0A1G8DNP5_ANETH</name>
<protein>
    <submittedName>
        <fullName evidence="2">Inhibitor of sigma-G Gin</fullName>
    </submittedName>
    <submittedName>
        <fullName evidence="1">Sigma factor G inhibitor Gin</fullName>
    </submittedName>
</protein>
<reference evidence="1 4" key="2">
    <citation type="submission" date="2021-08" db="EMBL/GenBank/DDBJ databases">
        <title>Complete genome sequence of the strain Aneurinibacillus thermoaerophilus CCM 8960.</title>
        <authorList>
            <person name="Musilova J."/>
            <person name="Kourilova X."/>
            <person name="Pernicova I."/>
            <person name="Bezdicek M."/>
            <person name="Lengerova M."/>
            <person name="Obruca S."/>
            <person name="Sedlar K."/>
        </authorList>
    </citation>
    <scope>NUCLEOTIDE SEQUENCE [LARGE SCALE GENOMIC DNA]</scope>
    <source>
        <strain evidence="1 4">CCM 8960</strain>
    </source>
</reference>
<dbReference type="OrthoDB" id="2886653at2"/>
<evidence type="ECO:0000313" key="1">
    <source>
        <dbReference type="EMBL" id="QYY42879.1"/>
    </source>
</evidence>
<proteinExistence type="predicted"/>
<dbReference type="Proteomes" id="UP000198956">
    <property type="component" value="Unassembled WGS sequence"/>
</dbReference>
<accession>A0A1G8DNP5</accession>
<dbReference type="InterPro" id="IPR019700">
    <property type="entry name" value="Sigma-G_inhibitor_Gin"/>
</dbReference>
<organism evidence="2 3">
    <name type="scientific">Aneurinibacillus thermoaerophilus</name>
    <dbReference type="NCBI Taxonomy" id="143495"/>
    <lineage>
        <taxon>Bacteria</taxon>
        <taxon>Bacillati</taxon>
        <taxon>Bacillota</taxon>
        <taxon>Bacilli</taxon>
        <taxon>Bacillales</taxon>
        <taxon>Paenibacillaceae</taxon>
        <taxon>Aneurinibacillus group</taxon>
        <taxon>Aneurinibacillus</taxon>
    </lineage>
</organism>
<dbReference type="Proteomes" id="UP000826616">
    <property type="component" value="Chromosome"/>
</dbReference>
<evidence type="ECO:0000313" key="3">
    <source>
        <dbReference type="Proteomes" id="UP000198956"/>
    </source>
</evidence>
<reference evidence="2 3" key="1">
    <citation type="submission" date="2016-10" db="EMBL/GenBank/DDBJ databases">
        <authorList>
            <person name="de Groot N.N."/>
        </authorList>
    </citation>
    <scope>NUCLEOTIDE SEQUENCE [LARGE SCALE GENOMIC DNA]</scope>
    <source>
        <strain evidence="2 3">L 420-91</strain>
    </source>
</reference>
<dbReference type="GeneID" id="97139826"/>
<gene>
    <name evidence="1" type="ORF">K3F53_00435</name>
    <name evidence="2" type="ORF">SAMN04489735_10354</name>
</gene>
<dbReference type="RefSeq" id="WP_057897157.1">
    <property type="nucleotide sequence ID" value="NZ_CP080764.1"/>
</dbReference>
<dbReference type="EMBL" id="CP080764">
    <property type="protein sequence ID" value="QYY42879.1"/>
    <property type="molecule type" value="Genomic_DNA"/>
</dbReference>
<sequence>MTEQEDHSCIVCGHEEERGIFIFRSFVCHRCEQEIIKTDASEDRYHFFIRQMRRIWLKQNA</sequence>
<evidence type="ECO:0000313" key="4">
    <source>
        <dbReference type="Proteomes" id="UP000826616"/>
    </source>
</evidence>
<evidence type="ECO:0000313" key="2">
    <source>
        <dbReference type="EMBL" id="SDH59324.1"/>
    </source>
</evidence>
<dbReference type="EMBL" id="FNDE01000035">
    <property type="protein sequence ID" value="SDH59324.1"/>
    <property type="molecule type" value="Genomic_DNA"/>
</dbReference>
<dbReference type="Pfam" id="PF10764">
    <property type="entry name" value="Gin"/>
    <property type="match status" value="1"/>
</dbReference>